<keyword evidence="1" id="KW-1133">Transmembrane helix</keyword>
<evidence type="ECO:0000256" key="1">
    <source>
        <dbReference type="SAM" id="Phobius"/>
    </source>
</evidence>
<keyword evidence="1" id="KW-0472">Membrane</keyword>
<dbReference type="Proteomes" id="UP000192360">
    <property type="component" value="Unassembled WGS sequence"/>
</dbReference>
<evidence type="ECO:0000313" key="3">
    <source>
        <dbReference type="Proteomes" id="UP000192360"/>
    </source>
</evidence>
<evidence type="ECO:0000313" key="2">
    <source>
        <dbReference type="EMBL" id="SMC37036.1"/>
    </source>
</evidence>
<sequence length="183" mass="20427">MTNKKIIIFILNFFGCALVFMSLTSYFPSSSFLNSNSSGPNPYNLQFSGALNTNINGVMHFATSVETTNRGSSYATLNLVLDNNLDNKFEIIISKDNSENFEVGTYKVKLKNEDDDEFAKISGVFGYLNMIKSKELPYYVEKGKVKITKINNELATGYIDLKLEDYNGESIIVQGDFIASANK</sequence>
<feature type="transmembrane region" description="Helical" evidence="1">
    <location>
        <begin position="7"/>
        <end position="27"/>
    </location>
</feature>
<dbReference type="EMBL" id="FWXO01000001">
    <property type="protein sequence ID" value="SMC37036.1"/>
    <property type="molecule type" value="Genomic_DNA"/>
</dbReference>
<protein>
    <submittedName>
        <fullName evidence="2">Uncharacterized protein</fullName>
    </submittedName>
</protein>
<dbReference type="AlphaFoldDB" id="A0A1W1YLP6"/>
<keyword evidence="1" id="KW-0812">Transmembrane</keyword>
<keyword evidence="3" id="KW-1185">Reference proteome</keyword>
<proteinExistence type="predicted"/>
<name>A0A1W1YLP6_9FLAO</name>
<gene>
    <name evidence="2" type="ORF">SAMN05660703_0647</name>
</gene>
<organism evidence="2 3">
    <name type="scientific">Cellulophaga tyrosinoxydans</name>
    <dbReference type="NCBI Taxonomy" id="504486"/>
    <lineage>
        <taxon>Bacteria</taxon>
        <taxon>Pseudomonadati</taxon>
        <taxon>Bacteroidota</taxon>
        <taxon>Flavobacteriia</taxon>
        <taxon>Flavobacteriales</taxon>
        <taxon>Flavobacteriaceae</taxon>
        <taxon>Cellulophaga</taxon>
    </lineage>
</organism>
<reference evidence="2 3" key="1">
    <citation type="submission" date="2017-04" db="EMBL/GenBank/DDBJ databases">
        <authorList>
            <person name="Afonso C.L."/>
            <person name="Miller P.J."/>
            <person name="Scott M.A."/>
            <person name="Spackman E."/>
            <person name="Goraichik I."/>
            <person name="Dimitrov K.M."/>
            <person name="Suarez D.L."/>
            <person name="Swayne D.E."/>
        </authorList>
    </citation>
    <scope>NUCLEOTIDE SEQUENCE [LARGE SCALE GENOMIC DNA]</scope>
    <source>
        <strain evidence="2 3">DSM 21164</strain>
    </source>
</reference>
<accession>A0A1W1YLP6</accession>